<keyword evidence="2" id="KW-1185">Reference proteome</keyword>
<name>A0A8R7UVY3_TRIUA</name>
<reference evidence="1" key="3">
    <citation type="submission" date="2022-06" db="UniProtKB">
        <authorList>
            <consortium name="EnsemblPlants"/>
        </authorList>
    </citation>
    <scope>IDENTIFICATION</scope>
</reference>
<dbReference type="EnsemblPlants" id="TuG1812G0600001811.01.T01">
    <property type="protein sequence ID" value="TuG1812G0600001811.01.T01"/>
    <property type="gene ID" value="TuG1812G0600001811.01"/>
</dbReference>
<sequence>MNVLGAFHTQCGAAGRRRPPLSNSAQINKSTMEESLELGNNGNTEGDEITCWTVQIDTQHYPEKNEQVYILKPEV</sequence>
<evidence type="ECO:0000313" key="1">
    <source>
        <dbReference type="EnsemblPlants" id="TuG1812G0600001811.01.T01"/>
    </source>
</evidence>
<proteinExistence type="predicted"/>
<organism evidence="1 2">
    <name type="scientific">Triticum urartu</name>
    <name type="common">Red wild einkorn</name>
    <name type="synonym">Crithodium urartu</name>
    <dbReference type="NCBI Taxonomy" id="4572"/>
    <lineage>
        <taxon>Eukaryota</taxon>
        <taxon>Viridiplantae</taxon>
        <taxon>Streptophyta</taxon>
        <taxon>Embryophyta</taxon>
        <taxon>Tracheophyta</taxon>
        <taxon>Spermatophyta</taxon>
        <taxon>Magnoliopsida</taxon>
        <taxon>Liliopsida</taxon>
        <taxon>Poales</taxon>
        <taxon>Poaceae</taxon>
        <taxon>BOP clade</taxon>
        <taxon>Pooideae</taxon>
        <taxon>Triticodae</taxon>
        <taxon>Triticeae</taxon>
        <taxon>Triticinae</taxon>
        <taxon>Triticum</taxon>
    </lineage>
</organism>
<accession>A0A8R7UVY3</accession>
<reference evidence="2" key="1">
    <citation type="journal article" date="2013" name="Nature">
        <title>Draft genome of the wheat A-genome progenitor Triticum urartu.</title>
        <authorList>
            <person name="Ling H.Q."/>
            <person name="Zhao S."/>
            <person name="Liu D."/>
            <person name="Wang J."/>
            <person name="Sun H."/>
            <person name="Zhang C."/>
            <person name="Fan H."/>
            <person name="Li D."/>
            <person name="Dong L."/>
            <person name="Tao Y."/>
            <person name="Gao C."/>
            <person name="Wu H."/>
            <person name="Li Y."/>
            <person name="Cui Y."/>
            <person name="Guo X."/>
            <person name="Zheng S."/>
            <person name="Wang B."/>
            <person name="Yu K."/>
            <person name="Liang Q."/>
            <person name="Yang W."/>
            <person name="Lou X."/>
            <person name="Chen J."/>
            <person name="Feng M."/>
            <person name="Jian J."/>
            <person name="Zhang X."/>
            <person name="Luo G."/>
            <person name="Jiang Y."/>
            <person name="Liu J."/>
            <person name="Wang Z."/>
            <person name="Sha Y."/>
            <person name="Zhang B."/>
            <person name="Wu H."/>
            <person name="Tang D."/>
            <person name="Shen Q."/>
            <person name="Xue P."/>
            <person name="Zou S."/>
            <person name="Wang X."/>
            <person name="Liu X."/>
            <person name="Wang F."/>
            <person name="Yang Y."/>
            <person name="An X."/>
            <person name="Dong Z."/>
            <person name="Zhang K."/>
            <person name="Zhang X."/>
            <person name="Luo M.C."/>
            <person name="Dvorak J."/>
            <person name="Tong Y."/>
            <person name="Wang J."/>
            <person name="Yang H."/>
            <person name="Li Z."/>
            <person name="Wang D."/>
            <person name="Zhang A."/>
            <person name="Wang J."/>
        </authorList>
    </citation>
    <scope>NUCLEOTIDE SEQUENCE</scope>
    <source>
        <strain evidence="2">cv. G1812</strain>
    </source>
</reference>
<dbReference type="Proteomes" id="UP000015106">
    <property type="component" value="Chromosome 6"/>
</dbReference>
<dbReference type="AlphaFoldDB" id="A0A8R7UVY3"/>
<reference evidence="1" key="2">
    <citation type="submission" date="2018-03" db="EMBL/GenBank/DDBJ databases">
        <title>The Triticum urartu genome reveals the dynamic nature of wheat genome evolution.</title>
        <authorList>
            <person name="Ling H."/>
            <person name="Ma B."/>
            <person name="Shi X."/>
            <person name="Liu H."/>
            <person name="Dong L."/>
            <person name="Sun H."/>
            <person name="Cao Y."/>
            <person name="Gao Q."/>
            <person name="Zheng S."/>
            <person name="Li Y."/>
            <person name="Yu Y."/>
            <person name="Du H."/>
            <person name="Qi M."/>
            <person name="Li Y."/>
            <person name="Yu H."/>
            <person name="Cui Y."/>
            <person name="Wang N."/>
            <person name="Chen C."/>
            <person name="Wu H."/>
            <person name="Zhao Y."/>
            <person name="Zhang J."/>
            <person name="Li Y."/>
            <person name="Zhou W."/>
            <person name="Zhang B."/>
            <person name="Hu W."/>
            <person name="Eijk M."/>
            <person name="Tang J."/>
            <person name="Witsenboer H."/>
            <person name="Zhao S."/>
            <person name="Li Z."/>
            <person name="Zhang A."/>
            <person name="Wang D."/>
            <person name="Liang C."/>
        </authorList>
    </citation>
    <scope>NUCLEOTIDE SEQUENCE [LARGE SCALE GENOMIC DNA]</scope>
    <source>
        <strain evidence="1">cv. G1812</strain>
    </source>
</reference>
<dbReference type="Gramene" id="TuG1812G0600001811.01.T01">
    <property type="protein sequence ID" value="TuG1812G0600001811.01.T01"/>
    <property type="gene ID" value="TuG1812G0600001811.01"/>
</dbReference>
<protein>
    <submittedName>
        <fullName evidence="1">Uncharacterized protein</fullName>
    </submittedName>
</protein>
<evidence type="ECO:0000313" key="2">
    <source>
        <dbReference type="Proteomes" id="UP000015106"/>
    </source>
</evidence>